<dbReference type="PANTHER" id="PTHR13348:SF0">
    <property type="entry name" value="RIBONUCLEASE P PROTEIN SUBUNIT P29"/>
    <property type="match status" value="1"/>
</dbReference>
<dbReference type="PIRSF" id="PIRSF027081">
    <property type="entry name" value="RNase_P/MRP_p29_subunit"/>
    <property type="match status" value="1"/>
</dbReference>
<evidence type="ECO:0000256" key="3">
    <source>
        <dbReference type="ARBA" id="ARBA00016225"/>
    </source>
</evidence>
<dbReference type="PANTHER" id="PTHR13348">
    <property type="entry name" value="RIBONUCLEASE P SUBUNIT P29"/>
    <property type="match status" value="1"/>
</dbReference>
<evidence type="ECO:0000313" key="12">
    <source>
        <dbReference type="Proteomes" id="UP000186922"/>
    </source>
</evidence>
<gene>
    <name evidence="11" type="primary">RvY_10175-1</name>
    <name evidence="11" type="synonym">RvY_10175.1</name>
    <name evidence="11" type="ORF">RvY_10175</name>
</gene>
<dbReference type="InterPro" id="IPR016848">
    <property type="entry name" value="RNase_P/MRP_Rpp29-subunit"/>
</dbReference>
<organism evidence="11 12">
    <name type="scientific">Ramazzottius varieornatus</name>
    <name type="common">Water bear</name>
    <name type="synonym">Tardigrade</name>
    <dbReference type="NCBI Taxonomy" id="947166"/>
    <lineage>
        <taxon>Eukaryota</taxon>
        <taxon>Metazoa</taxon>
        <taxon>Ecdysozoa</taxon>
        <taxon>Tardigrada</taxon>
        <taxon>Eutardigrada</taxon>
        <taxon>Parachela</taxon>
        <taxon>Hypsibioidea</taxon>
        <taxon>Ramazzottiidae</taxon>
        <taxon>Ramazzottius</taxon>
    </lineage>
</organism>
<dbReference type="GO" id="GO:0016787">
    <property type="term" value="F:hydrolase activity"/>
    <property type="evidence" value="ECO:0007669"/>
    <property type="project" value="UniProtKB-KW"/>
</dbReference>
<comment type="function">
    <text evidence="1 10">Component of ribonuclease P, a ribonucleoprotein complex that generates mature tRNA molecules by cleaving their 5'-ends.</text>
</comment>
<keyword evidence="12" id="KW-1185">Reference proteome</keyword>
<evidence type="ECO:0000256" key="5">
    <source>
        <dbReference type="ARBA" id="ARBA00022694"/>
    </source>
</evidence>
<dbReference type="GO" id="GO:0030677">
    <property type="term" value="C:ribonuclease P complex"/>
    <property type="evidence" value="ECO:0007669"/>
    <property type="project" value="UniProtKB-UniRule"/>
</dbReference>
<protein>
    <recommendedName>
        <fullName evidence="3 10">Ribonuclease P protein subunit p29</fullName>
    </recommendedName>
</protein>
<dbReference type="SUPFAM" id="SSF101744">
    <property type="entry name" value="Rof/RNase P subunit-like"/>
    <property type="match status" value="1"/>
</dbReference>
<comment type="similarity">
    <text evidence="2">Belongs to the eukaryotic/archaeal RNase P protein component 1 family.</text>
</comment>
<evidence type="ECO:0000256" key="8">
    <source>
        <dbReference type="ARBA" id="ARBA00022801"/>
    </source>
</evidence>
<dbReference type="GO" id="GO:0005730">
    <property type="term" value="C:nucleolus"/>
    <property type="evidence" value="ECO:0007669"/>
    <property type="project" value="UniProtKB-SubCell"/>
</dbReference>
<dbReference type="SMART" id="SM00538">
    <property type="entry name" value="POP4"/>
    <property type="match status" value="1"/>
</dbReference>
<dbReference type="InterPro" id="IPR023538">
    <property type="entry name" value="RNP1"/>
</dbReference>
<dbReference type="GO" id="GO:0006364">
    <property type="term" value="P:rRNA processing"/>
    <property type="evidence" value="ECO:0007669"/>
    <property type="project" value="TreeGrafter"/>
</dbReference>
<dbReference type="Pfam" id="PF01868">
    <property type="entry name" value="RNase_P-MRP_p29"/>
    <property type="match status" value="1"/>
</dbReference>
<evidence type="ECO:0000256" key="6">
    <source>
        <dbReference type="ARBA" id="ARBA00022722"/>
    </source>
</evidence>
<evidence type="ECO:0000256" key="1">
    <source>
        <dbReference type="ARBA" id="ARBA00002435"/>
    </source>
</evidence>
<evidence type="ECO:0000256" key="2">
    <source>
        <dbReference type="ARBA" id="ARBA00006181"/>
    </source>
</evidence>
<dbReference type="Proteomes" id="UP000186922">
    <property type="component" value="Unassembled WGS sequence"/>
</dbReference>
<dbReference type="STRING" id="947166.A0A1D1VBW2"/>
<reference evidence="11 12" key="1">
    <citation type="journal article" date="2016" name="Nat. Commun.">
        <title>Extremotolerant tardigrade genome and improved radiotolerance of human cultured cells by tardigrade-unique protein.</title>
        <authorList>
            <person name="Hashimoto T."/>
            <person name="Horikawa D.D."/>
            <person name="Saito Y."/>
            <person name="Kuwahara H."/>
            <person name="Kozuka-Hata H."/>
            <person name="Shin-I T."/>
            <person name="Minakuchi Y."/>
            <person name="Ohishi K."/>
            <person name="Motoyama A."/>
            <person name="Aizu T."/>
            <person name="Enomoto A."/>
            <person name="Kondo K."/>
            <person name="Tanaka S."/>
            <person name="Hara Y."/>
            <person name="Koshikawa S."/>
            <person name="Sagara H."/>
            <person name="Miura T."/>
            <person name="Yokobori S."/>
            <person name="Miyagawa K."/>
            <person name="Suzuki Y."/>
            <person name="Kubo T."/>
            <person name="Oyama M."/>
            <person name="Kohara Y."/>
            <person name="Fujiyama A."/>
            <person name="Arakawa K."/>
            <person name="Katayama T."/>
            <person name="Toyoda A."/>
            <person name="Kunieda T."/>
        </authorList>
    </citation>
    <scope>NUCLEOTIDE SEQUENCE [LARGE SCALE GENOMIC DNA]</scope>
    <source>
        <strain evidence="11 12">YOKOZUNA-1</strain>
    </source>
</reference>
<keyword evidence="4" id="KW-0963">Cytoplasm</keyword>
<sequence>MTEEDLYTTIEEAAGRTSQDLSMVGQKAGGQDLKNFIKKAFVTNRNRFEDTYRKNYLSFGAKPKAKKNKKKKSPKGLSRRERKLLKVYDIPKEQQKYSLVESLHELWCGYMEETFRLSTLQPSQVSNTQEDLTKADYHGAMLKVLESPNSTLVGHEGIVVRETKNMFHIINRDDELKILPKSVCVFQCTCRNTKIKIFGNNFCARPADRIKKKLGKRQPIKVL</sequence>
<dbReference type="InterPro" id="IPR002730">
    <property type="entry name" value="Rpp29/RNP1"/>
</dbReference>
<dbReference type="Gene3D" id="2.30.30.210">
    <property type="entry name" value="Ribonuclease P/MRP, subunit p29"/>
    <property type="match status" value="1"/>
</dbReference>
<dbReference type="AlphaFoldDB" id="A0A1D1VBW2"/>
<dbReference type="GO" id="GO:0033204">
    <property type="term" value="F:ribonuclease P RNA binding"/>
    <property type="evidence" value="ECO:0007669"/>
    <property type="project" value="InterPro"/>
</dbReference>
<keyword evidence="7" id="KW-0255">Endonuclease</keyword>
<evidence type="ECO:0000256" key="4">
    <source>
        <dbReference type="ARBA" id="ARBA00022490"/>
    </source>
</evidence>
<dbReference type="GO" id="GO:0001682">
    <property type="term" value="P:tRNA 5'-leader removal"/>
    <property type="evidence" value="ECO:0007669"/>
    <property type="project" value="InterPro"/>
</dbReference>
<dbReference type="InterPro" id="IPR036980">
    <property type="entry name" value="RNase_P/MRP_Rpp29_sf"/>
</dbReference>
<comment type="subunit">
    <text evidence="9">Component of nuclear RNase P and RNase MRP ribonucleoproteins. RNase P consists of a catalytic RNA moiety and 10 different protein chains; POP1, POP4, POP5, POP7, RPP14, RPP21, RPP25, RPP30, RPP38 and RPP40. Within the RNase P complex, POP1, POP7 and RPP25 form the 'finger' subcomplex, POP5, RPP14, RPP40 and homodimeric RPP30 form the 'palm' subcomplex, and RPP21, POP4 and RPP38 form the 'wrist' subcomplex. All subunits of the RNase P complex interact with the catalytic RNA. Several subunits of RNase P are also part of the RNase MRP complex. RNase MRP consists of a catalytic RNA moiety and about 8 protein subunits; POP1, POP7, RPP25, RPP30, RPP38, RPP40 and possibly also POP4 and POP5.</text>
</comment>
<dbReference type="HAMAP" id="MF_00754">
    <property type="entry name" value="RNase_P_1"/>
    <property type="match status" value="1"/>
</dbReference>
<dbReference type="GO" id="GO:0000172">
    <property type="term" value="C:ribonuclease MRP complex"/>
    <property type="evidence" value="ECO:0007669"/>
    <property type="project" value="InterPro"/>
</dbReference>
<name>A0A1D1VBW2_RAMVA</name>
<comment type="subcellular location">
    <subcellularLocation>
        <location evidence="10">Nucleus</location>
        <location evidence="10">Nucleolus</location>
    </subcellularLocation>
</comment>
<evidence type="ECO:0000256" key="10">
    <source>
        <dbReference type="PIRNR" id="PIRNR027081"/>
    </source>
</evidence>
<accession>A0A1D1VBW2</accession>
<dbReference type="OrthoDB" id="124041at2759"/>
<evidence type="ECO:0000256" key="9">
    <source>
        <dbReference type="ARBA" id="ARBA00046486"/>
    </source>
</evidence>
<keyword evidence="8" id="KW-0378">Hydrolase</keyword>
<dbReference type="InterPro" id="IPR023534">
    <property type="entry name" value="Rof/RNase_P-like"/>
</dbReference>
<dbReference type="GO" id="GO:0004519">
    <property type="term" value="F:endonuclease activity"/>
    <property type="evidence" value="ECO:0007669"/>
    <property type="project" value="UniProtKB-KW"/>
</dbReference>
<proteinExistence type="inferred from homology"/>
<evidence type="ECO:0000313" key="11">
    <source>
        <dbReference type="EMBL" id="GAU99131.1"/>
    </source>
</evidence>
<keyword evidence="5 10" id="KW-0819">tRNA processing</keyword>
<keyword evidence="6" id="KW-0540">Nuclease</keyword>
<evidence type="ECO:0000256" key="7">
    <source>
        <dbReference type="ARBA" id="ARBA00022759"/>
    </source>
</evidence>
<dbReference type="EMBL" id="BDGG01000005">
    <property type="protein sequence ID" value="GAU99131.1"/>
    <property type="molecule type" value="Genomic_DNA"/>
</dbReference>
<comment type="caution">
    <text evidence="11">The sequence shown here is derived from an EMBL/GenBank/DDBJ whole genome shotgun (WGS) entry which is preliminary data.</text>
</comment>
<keyword evidence="10" id="KW-0539">Nucleus</keyword>